<dbReference type="EMBL" id="BAAATR010000017">
    <property type="protein sequence ID" value="GAA2252552.1"/>
    <property type="molecule type" value="Genomic_DNA"/>
</dbReference>
<accession>A0ABN3EA35</accession>
<evidence type="ECO:0008006" key="3">
    <source>
        <dbReference type="Google" id="ProtNLM"/>
    </source>
</evidence>
<sequence>MSLSTRVIAAVGAVVVIGAGTVAGSVAYASGKGQPEHPLATLVVGRSSIHAGPTCYNDGKPLNKDAITKCQADAKKAGDEGTLPTSDVTSTDRIGVGVDPSVSDTGWWAATDGGQGQAQIASLRTSSTFSGMQPASALLSTSSENTRVTVVENDAKTGDIIAAWFFDLKNKDFVPTAQ</sequence>
<dbReference type="RefSeq" id="WP_344637817.1">
    <property type="nucleotide sequence ID" value="NZ_BAAATR010000017.1"/>
</dbReference>
<organism evidence="1 2">
    <name type="scientific">Kitasatospora cystarginea</name>
    <dbReference type="NCBI Taxonomy" id="58350"/>
    <lineage>
        <taxon>Bacteria</taxon>
        <taxon>Bacillati</taxon>
        <taxon>Actinomycetota</taxon>
        <taxon>Actinomycetes</taxon>
        <taxon>Kitasatosporales</taxon>
        <taxon>Streptomycetaceae</taxon>
        <taxon>Kitasatospora</taxon>
    </lineage>
</organism>
<proteinExistence type="predicted"/>
<keyword evidence="2" id="KW-1185">Reference proteome</keyword>
<protein>
    <recommendedName>
        <fullName evidence="3">DUF2771 domain-containing protein</fullName>
    </recommendedName>
</protein>
<evidence type="ECO:0000313" key="1">
    <source>
        <dbReference type="EMBL" id="GAA2252552.1"/>
    </source>
</evidence>
<name>A0ABN3EA35_9ACTN</name>
<reference evidence="1 2" key="1">
    <citation type="journal article" date="2019" name="Int. J. Syst. Evol. Microbiol.">
        <title>The Global Catalogue of Microorganisms (GCM) 10K type strain sequencing project: providing services to taxonomists for standard genome sequencing and annotation.</title>
        <authorList>
            <consortium name="The Broad Institute Genomics Platform"/>
            <consortium name="The Broad Institute Genome Sequencing Center for Infectious Disease"/>
            <person name="Wu L."/>
            <person name="Ma J."/>
        </authorList>
    </citation>
    <scope>NUCLEOTIDE SEQUENCE [LARGE SCALE GENOMIC DNA]</scope>
    <source>
        <strain evidence="1 2">JCM 7356</strain>
    </source>
</reference>
<comment type="caution">
    <text evidence="1">The sequence shown here is derived from an EMBL/GenBank/DDBJ whole genome shotgun (WGS) entry which is preliminary data.</text>
</comment>
<dbReference type="Proteomes" id="UP001500305">
    <property type="component" value="Unassembled WGS sequence"/>
</dbReference>
<evidence type="ECO:0000313" key="2">
    <source>
        <dbReference type="Proteomes" id="UP001500305"/>
    </source>
</evidence>
<gene>
    <name evidence="1" type="ORF">GCM10010430_40170</name>
</gene>